<feature type="region of interest" description="Disordered" evidence="1">
    <location>
        <begin position="856"/>
        <end position="885"/>
    </location>
</feature>
<feature type="compositionally biased region" description="Basic and acidic residues" evidence="1">
    <location>
        <begin position="292"/>
        <end position="318"/>
    </location>
</feature>
<dbReference type="AlphaFoldDB" id="A0AA39R0Y0"/>
<feature type="region of interest" description="Disordered" evidence="1">
    <location>
        <begin position="686"/>
        <end position="774"/>
    </location>
</feature>
<gene>
    <name evidence="2" type="ORF">JMJ35_005169</name>
</gene>
<protein>
    <submittedName>
        <fullName evidence="2">Uncharacterized protein</fullName>
    </submittedName>
</protein>
<feature type="compositionally biased region" description="Polar residues" evidence="1">
    <location>
        <begin position="401"/>
        <end position="410"/>
    </location>
</feature>
<dbReference type="EMBL" id="JAFEKC020000011">
    <property type="protein sequence ID" value="KAK0512041.1"/>
    <property type="molecule type" value="Genomic_DNA"/>
</dbReference>
<name>A0AA39R0Y0_9LECA</name>
<feature type="compositionally biased region" description="Polar residues" evidence="1">
    <location>
        <begin position="811"/>
        <end position="837"/>
    </location>
</feature>
<feature type="compositionally biased region" description="Basic residues" evidence="1">
    <location>
        <begin position="647"/>
        <end position="657"/>
    </location>
</feature>
<evidence type="ECO:0000256" key="1">
    <source>
        <dbReference type="SAM" id="MobiDB-lite"/>
    </source>
</evidence>
<feature type="region of interest" description="Disordered" evidence="1">
    <location>
        <begin position="74"/>
        <end position="318"/>
    </location>
</feature>
<feature type="compositionally biased region" description="Low complexity" evidence="1">
    <location>
        <begin position="753"/>
        <end position="773"/>
    </location>
</feature>
<feature type="compositionally biased region" description="Basic and acidic residues" evidence="1">
    <location>
        <begin position="88"/>
        <end position="98"/>
    </location>
</feature>
<reference evidence="2" key="1">
    <citation type="submission" date="2023-03" db="EMBL/GenBank/DDBJ databases">
        <title>Complete genome of Cladonia borealis.</title>
        <authorList>
            <person name="Park H."/>
        </authorList>
    </citation>
    <scope>NUCLEOTIDE SEQUENCE</scope>
    <source>
        <strain evidence="2">ANT050790</strain>
    </source>
</reference>
<feature type="compositionally biased region" description="Polar residues" evidence="1">
    <location>
        <begin position="696"/>
        <end position="722"/>
    </location>
</feature>
<evidence type="ECO:0000313" key="2">
    <source>
        <dbReference type="EMBL" id="KAK0512041.1"/>
    </source>
</evidence>
<feature type="compositionally biased region" description="Basic and acidic residues" evidence="1">
    <location>
        <begin position="160"/>
        <end position="175"/>
    </location>
</feature>
<feature type="compositionally biased region" description="Low complexity" evidence="1">
    <location>
        <begin position="728"/>
        <end position="744"/>
    </location>
</feature>
<feature type="region of interest" description="Disordered" evidence="1">
    <location>
        <begin position="13"/>
        <end position="38"/>
    </location>
</feature>
<evidence type="ECO:0000313" key="3">
    <source>
        <dbReference type="Proteomes" id="UP001166286"/>
    </source>
</evidence>
<feature type="region of interest" description="Disordered" evidence="1">
    <location>
        <begin position="800"/>
        <end position="837"/>
    </location>
</feature>
<sequence length="885" mass="96246">MVITFVKPPTSPLDFEPLETRPEDILYPGSDQEYDYDDDKRAKKKLRVEILGRQYLEGRPLFIQSAGLRGPFEDGWVNPWAREKRKRGTNDTKRRLETADDEEENHTVGLEVGKGDSTVKRRHPGDISNGIVNGDSEKATSVAKRSPVRANHTAKRRKRDSVDESRHDDEVERPVKTGPAASNNSKNHWLKSDHAYLQAGSRSSRRSPTPTAATKSRTRPVTLPPPEKAQHRRASSRTTPDAQRIGVYSGGFTPINPRPKSKDGGIQSETTAEPPRQDPKQIEASTIGSPKIRVEEKDLRSADERTRHAHEEVQRLSQEAVERAVKEDGYLQYPQAKIESQEAASRAYHSKLEPYVSGFVVTDHATSSAGLKAASRVPKPSPHAAPPSTNLPEFRYRYTRKCSSSGSSRDGNPVVTGVEPVQKRARSGPSSSSDSEAFAQELEAAQIKAAAAKSFGSSHSSSSPAVEGHETNSIKKNTQALRRLTFTPSGGAKLAKSRTSSSPSSNTAAAGQAKSKTGVHEGNGLVRKESTRSFDLGISDGTRSRDSLMLPEAQVVPNAPIQLAQARSDPSTNLFETDKRSINLPSFDEGDSYLNLSTQAAFVKAQRSFKDDLYSLKSSPLQEKAGKTRTAASRYTAPDVTPLAKGGRAHGTTRRQTAKAEENDDEEEALSTQAMVDAMSPFAITTIKKRPPPLQKRTSFAPSPTKQQSPTGNPASALSPTINAFRRTSLSMSTSTSPSQHSPSPKSPPPPARSNSNPHTPSKPPTSTLTSFSILPNGTLTETSIYQDGQQLPQQHELDWDTSLPLDPFGLTSTAEGPKSSSGNDRTSGNKQPSSLDLNAVLEDAGSFLGEWDVEAEARREGRREREKERGEGRRGILVDKGGSL</sequence>
<feature type="compositionally biased region" description="Low complexity" evidence="1">
    <location>
        <begin position="497"/>
        <end position="510"/>
    </location>
</feature>
<keyword evidence="3" id="KW-1185">Reference proteome</keyword>
<feature type="region of interest" description="Disordered" evidence="1">
    <location>
        <begin position="621"/>
        <end position="670"/>
    </location>
</feature>
<dbReference type="Proteomes" id="UP001166286">
    <property type="component" value="Unassembled WGS sequence"/>
</dbReference>
<organism evidence="2 3">
    <name type="scientific">Cladonia borealis</name>
    <dbReference type="NCBI Taxonomy" id="184061"/>
    <lineage>
        <taxon>Eukaryota</taxon>
        <taxon>Fungi</taxon>
        <taxon>Dikarya</taxon>
        <taxon>Ascomycota</taxon>
        <taxon>Pezizomycotina</taxon>
        <taxon>Lecanoromycetes</taxon>
        <taxon>OSLEUM clade</taxon>
        <taxon>Lecanoromycetidae</taxon>
        <taxon>Lecanorales</taxon>
        <taxon>Lecanorineae</taxon>
        <taxon>Cladoniaceae</taxon>
        <taxon>Cladonia</taxon>
    </lineage>
</organism>
<comment type="caution">
    <text evidence="2">The sequence shown here is derived from an EMBL/GenBank/DDBJ whole genome shotgun (WGS) entry which is preliminary data.</text>
</comment>
<accession>A0AA39R0Y0</accession>
<feature type="region of interest" description="Disordered" evidence="1">
    <location>
        <begin position="371"/>
        <end position="545"/>
    </location>
</feature>
<proteinExistence type="predicted"/>
<feature type="compositionally biased region" description="Basic and acidic residues" evidence="1">
    <location>
        <begin position="856"/>
        <end position="878"/>
    </location>
</feature>
<feature type="compositionally biased region" description="Low complexity" evidence="1">
    <location>
        <begin position="427"/>
        <end position="465"/>
    </location>
</feature>